<keyword evidence="4" id="KW-1185">Reference proteome</keyword>
<dbReference type="EMBL" id="CACRXK020001507">
    <property type="protein sequence ID" value="CAB3989549.1"/>
    <property type="molecule type" value="Genomic_DNA"/>
</dbReference>
<feature type="compositionally biased region" description="Basic and acidic residues" evidence="2">
    <location>
        <begin position="537"/>
        <end position="548"/>
    </location>
</feature>
<gene>
    <name evidence="3" type="ORF">PACLA_8A025200</name>
</gene>
<feature type="compositionally biased region" description="Polar residues" evidence="2">
    <location>
        <begin position="663"/>
        <end position="674"/>
    </location>
</feature>
<feature type="compositionally biased region" description="Basic and acidic residues" evidence="2">
    <location>
        <begin position="622"/>
        <end position="640"/>
    </location>
</feature>
<dbReference type="GO" id="GO:0015074">
    <property type="term" value="P:DNA integration"/>
    <property type="evidence" value="ECO:0007669"/>
    <property type="project" value="InterPro"/>
</dbReference>
<protein>
    <submittedName>
        <fullName evidence="3">Partial</fullName>
    </submittedName>
</protein>
<feature type="region of interest" description="Disordered" evidence="2">
    <location>
        <begin position="537"/>
        <end position="556"/>
    </location>
</feature>
<evidence type="ECO:0000313" key="3">
    <source>
        <dbReference type="EMBL" id="CAB3989549.1"/>
    </source>
</evidence>
<dbReference type="InterPro" id="IPR050090">
    <property type="entry name" value="Tyrosine_recombinase_XerCD"/>
</dbReference>
<feature type="region of interest" description="Disordered" evidence="2">
    <location>
        <begin position="663"/>
        <end position="696"/>
    </location>
</feature>
<dbReference type="AlphaFoldDB" id="A0A7D9DNG3"/>
<dbReference type="PANTHER" id="PTHR30349">
    <property type="entry name" value="PHAGE INTEGRASE-RELATED"/>
    <property type="match status" value="1"/>
</dbReference>
<accession>A0A7D9DNG3</accession>
<dbReference type="PANTHER" id="PTHR30349:SF41">
    <property type="entry name" value="INTEGRASE_RECOMBINASE PROTEIN MJ0367-RELATED"/>
    <property type="match status" value="1"/>
</dbReference>
<evidence type="ECO:0000256" key="1">
    <source>
        <dbReference type="ARBA" id="ARBA00023125"/>
    </source>
</evidence>
<organism evidence="3 4">
    <name type="scientific">Paramuricea clavata</name>
    <name type="common">Red gorgonian</name>
    <name type="synonym">Violescent sea-whip</name>
    <dbReference type="NCBI Taxonomy" id="317549"/>
    <lineage>
        <taxon>Eukaryota</taxon>
        <taxon>Metazoa</taxon>
        <taxon>Cnidaria</taxon>
        <taxon>Anthozoa</taxon>
        <taxon>Octocorallia</taxon>
        <taxon>Malacalcyonacea</taxon>
        <taxon>Plexauridae</taxon>
        <taxon>Paramuricea</taxon>
    </lineage>
</organism>
<reference evidence="3" key="1">
    <citation type="submission" date="2020-04" db="EMBL/GenBank/DDBJ databases">
        <authorList>
            <person name="Alioto T."/>
            <person name="Alioto T."/>
            <person name="Gomez Garrido J."/>
        </authorList>
    </citation>
    <scope>NUCLEOTIDE SEQUENCE</scope>
    <source>
        <strain evidence="3">A484AB</strain>
    </source>
</reference>
<sequence>MEEASSEQVRIVELDTGTSEGEVVEQVDGTEKVEPTVAAEEKGKVRSRAKHKCPFTSCNKEVVHLPRHMRQVHNWSRDGASGVLAAFDIRKPRSPRKLKEGKKSRVYKRRMCPVVNSVVYEPQVILTESSDHESESDDESDNESLKKSSKASSAPKSTTHYKKVYCSDESSGDEDEHPSFDGPSQDEEFSENSDGHGGLSDDEFKDVQLILGYINPDNLLIKNILSKNTLREKWLTKVEKEKKPGTVKSYLGALNQFYMFLKEECTDILGSLEVSVPDLTALSDQVKLWARSYRKLTQDRFWEKRMEDMSNMKKPQDVKKFDTSEVVRNAVKILGEFQNAGQDEILSQTEYTAVRDYLMTEICIDNGSRSGPIANMTLEEFNNATKEEDCHVVRVKKHKTFTTHGPVNIVLSSSLYGYMLIFITKFRNQLADADTSEKSTVFLSWKGSALDSSAVGAQISSCWGKVFGKEAAVGGATSIRKAVVSAVHENNESMRGDLANLMVHNKSTADRYYLLQDKGKSAARTSWEVSRIMRDTSKSELEKNEGNTDRPLMGETPDIFTSYRHAWQAEEVSAIESLFSKNIEEQSVTLPEVKDLVKNHPVLGEISSKKIIDEVRSMFGKDSGEDHPDPPQENESREEKLKRIGIEIGADLRELCENLSENQDDIQSIQSSEKASVVPPTSRGSGNSTKLLDGDENGEFQKLFKGFNSV</sequence>
<comment type="caution">
    <text evidence="3">The sequence shown here is derived from an EMBL/GenBank/DDBJ whole genome shotgun (WGS) entry which is preliminary data.</text>
</comment>
<dbReference type="OrthoDB" id="5990091at2759"/>
<feature type="region of interest" description="Disordered" evidence="2">
    <location>
        <begin position="127"/>
        <end position="198"/>
    </location>
</feature>
<dbReference type="Proteomes" id="UP001152795">
    <property type="component" value="Unassembled WGS sequence"/>
</dbReference>
<keyword evidence="1" id="KW-0238">DNA-binding</keyword>
<dbReference type="InterPro" id="IPR013762">
    <property type="entry name" value="Integrase-like_cat_sf"/>
</dbReference>
<dbReference type="GO" id="GO:0003677">
    <property type="term" value="F:DNA binding"/>
    <property type="evidence" value="ECO:0007669"/>
    <property type="project" value="UniProtKB-KW"/>
</dbReference>
<dbReference type="Gene3D" id="1.10.443.10">
    <property type="entry name" value="Intergrase catalytic core"/>
    <property type="match status" value="1"/>
</dbReference>
<evidence type="ECO:0000256" key="2">
    <source>
        <dbReference type="SAM" id="MobiDB-lite"/>
    </source>
</evidence>
<name>A0A7D9DNG3_PARCT</name>
<proteinExistence type="predicted"/>
<dbReference type="GO" id="GO:0006310">
    <property type="term" value="P:DNA recombination"/>
    <property type="evidence" value="ECO:0007669"/>
    <property type="project" value="InterPro"/>
</dbReference>
<evidence type="ECO:0000313" key="4">
    <source>
        <dbReference type="Proteomes" id="UP001152795"/>
    </source>
</evidence>
<feature type="region of interest" description="Disordered" evidence="2">
    <location>
        <begin position="619"/>
        <end position="640"/>
    </location>
</feature>